<feature type="transmembrane region" description="Helical" evidence="7">
    <location>
        <begin position="34"/>
        <end position="52"/>
    </location>
</feature>
<reference evidence="9" key="1">
    <citation type="submission" date="2020-02" db="EMBL/GenBank/DDBJ databases">
        <authorList>
            <person name="Meier V. D."/>
        </authorList>
    </citation>
    <scope>NUCLEOTIDE SEQUENCE</scope>
    <source>
        <strain evidence="9">AVDCRST_MAG88</strain>
    </source>
</reference>
<feature type="domain" description="ABC transmembrane type-1" evidence="8">
    <location>
        <begin position="94"/>
        <end position="308"/>
    </location>
</feature>
<evidence type="ECO:0000256" key="1">
    <source>
        <dbReference type="ARBA" id="ARBA00004651"/>
    </source>
</evidence>
<accession>A0A6J4V6W9</accession>
<comment type="similarity">
    <text evidence="7">Belongs to the binding-protein-dependent transport system permease family.</text>
</comment>
<dbReference type="AlphaFoldDB" id="A0A6J4V6W9"/>
<keyword evidence="2 7" id="KW-0813">Transport</keyword>
<dbReference type="InterPro" id="IPR000515">
    <property type="entry name" value="MetI-like"/>
</dbReference>
<organism evidence="9">
    <name type="scientific">uncultured Thermomicrobiales bacterium</name>
    <dbReference type="NCBI Taxonomy" id="1645740"/>
    <lineage>
        <taxon>Bacteria</taxon>
        <taxon>Pseudomonadati</taxon>
        <taxon>Thermomicrobiota</taxon>
        <taxon>Thermomicrobia</taxon>
        <taxon>Thermomicrobiales</taxon>
        <taxon>environmental samples</taxon>
    </lineage>
</organism>
<keyword evidence="5 7" id="KW-1133">Transmembrane helix</keyword>
<dbReference type="Pfam" id="PF00528">
    <property type="entry name" value="BPD_transp_1"/>
    <property type="match status" value="1"/>
</dbReference>
<dbReference type="SUPFAM" id="SSF161098">
    <property type="entry name" value="MetI-like"/>
    <property type="match status" value="1"/>
</dbReference>
<evidence type="ECO:0000256" key="2">
    <source>
        <dbReference type="ARBA" id="ARBA00022448"/>
    </source>
</evidence>
<dbReference type="PANTHER" id="PTHR43227">
    <property type="entry name" value="BLL4140 PROTEIN"/>
    <property type="match status" value="1"/>
</dbReference>
<keyword evidence="3" id="KW-1003">Cell membrane</keyword>
<keyword evidence="4 7" id="KW-0812">Transmembrane</keyword>
<dbReference type="EMBL" id="CADCWM010000547">
    <property type="protein sequence ID" value="CAA9568086.1"/>
    <property type="molecule type" value="Genomic_DNA"/>
</dbReference>
<evidence type="ECO:0000313" key="9">
    <source>
        <dbReference type="EMBL" id="CAA9568086.1"/>
    </source>
</evidence>
<feature type="transmembrane region" description="Helical" evidence="7">
    <location>
        <begin position="227"/>
        <end position="245"/>
    </location>
</feature>
<evidence type="ECO:0000256" key="5">
    <source>
        <dbReference type="ARBA" id="ARBA00022989"/>
    </source>
</evidence>
<evidence type="ECO:0000256" key="7">
    <source>
        <dbReference type="RuleBase" id="RU363032"/>
    </source>
</evidence>
<sequence length="321" mass="35839">MTATRGVTTAVGGRAAARSGRRAELWQRVVRERWMYLFILPGFLYFVVFRYVPLLGNIIAFQDYSPFLGFRDSPFVGLQNFRKLFTDPDVGIAIRNTLIISFLQLVLFFPAPIALALMLNSMVSERLKRLMQSVVYLPHFLSWVIIIALWQQIVGGAGVVNQLLRESGMGTVDIMSNPGFFKPLTVLQLMWKDTGWGTIIFLAALTKIDLALYEAAVMDGASGWRRLWHITLPGIRSVIFLLLILRLGRILDTGFEQIFLQRGAVGANAAEVLDTFTYFRGIQGGDWGFSTAVGLVKGLVGAVMVFGSNWLVKRFGEEGAF</sequence>
<dbReference type="PANTHER" id="PTHR43227:SF11">
    <property type="entry name" value="BLL4140 PROTEIN"/>
    <property type="match status" value="1"/>
</dbReference>
<name>A0A6J4V6W9_9BACT</name>
<protein>
    <submittedName>
        <fullName evidence="9">ABC transporter, permease protein 1 (Cluster 1, maltose/g3p/polyamine/iron)</fullName>
    </submittedName>
</protein>
<feature type="transmembrane region" description="Helical" evidence="7">
    <location>
        <begin position="140"/>
        <end position="160"/>
    </location>
</feature>
<dbReference type="CDD" id="cd06261">
    <property type="entry name" value="TM_PBP2"/>
    <property type="match status" value="1"/>
</dbReference>
<evidence type="ECO:0000259" key="8">
    <source>
        <dbReference type="PROSITE" id="PS50928"/>
    </source>
</evidence>
<dbReference type="InterPro" id="IPR050809">
    <property type="entry name" value="UgpAE/MalFG_permease"/>
</dbReference>
<comment type="subcellular location">
    <subcellularLocation>
        <location evidence="1 7">Cell membrane</location>
        <topology evidence="1 7">Multi-pass membrane protein</topology>
    </subcellularLocation>
</comment>
<proteinExistence type="inferred from homology"/>
<feature type="transmembrane region" description="Helical" evidence="7">
    <location>
        <begin position="98"/>
        <end position="119"/>
    </location>
</feature>
<evidence type="ECO:0000256" key="4">
    <source>
        <dbReference type="ARBA" id="ARBA00022692"/>
    </source>
</evidence>
<evidence type="ECO:0000256" key="3">
    <source>
        <dbReference type="ARBA" id="ARBA00022475"/>
    </source>
</evidence>
<gene>
    <name evidence="9" type="ORF">AVDCRST_MAG88-2077</name>
</gene>
<dbReference type="PROSITE" id="PS50928">
    <property type="entry name" value="ABC_TM1"/>
    <property type="match status" value="1"/>
</dbReference>
<keyword evidence="6 7" id="KW-0472">Membrane</keyword>
<feature type="transmembrane region" description="Helical" evidence="7">
    <location>
        <begin position="195"/>
        <end position="215"/>
    </location>
</feature>
<dbReference type="GO" id="GO:0005886">
    <property type="term" value="C:plasma membrane"/>
    <property type="evidence" value="ECO:0007669"/>
    <property type="project" value="UniProtKB-SubCell"/>
</dbReference>
<dbReference type="InterPro" id="IPR035906">
    <property type="entry name" value="MetI-like_sf"/>
</dbReference>
<dbReference type="Gene3D" id="1.10.3720.10">
    <property type="entry name" value="MetI-like"/>
    <property type="match status" value="1"/>
</dbReference>
<feature type="transmembrane region" description="Helical" evidence="7">
    <location>
        <begin position="287"/>
        <end position="312"/>
    </location>
</feature>
<dbReference type="GO" id="GO:0055085">
    <property type="term" value="P:transmembrane transport"/>
    <property type="evidence" value="ECO:0007669"/>
    <property type="project" value="InterPro"/>
</dbReference>
<evidence type="ECO:0000256" key="6">
    <source>
        <dbReference type="ARBA" id="ARBA00023136"/>
    </source>
</evidence>